<dbReference type="AlphaFoldDB" id="A0A8S2ASD8"/>
<name>A0A8S2ASD8_ARAAE</name>
<proteinExistence type="predicted"/>
<evidence type="ECO:0000313" key="2">
    <source>
        <dbReference type="Proteomes" id="UP000682877"/>
    </source>
</evidence>
<organism evidence="1 2">
    <name type="scientific">Arabidopsis arenosa</name>
    <name type="common">Sand rock-cress</name>
    <name type="synonym">Cardaminopsis arenosa</name>
    <dbReference type="NCBI Taxonomy" id="38785"/>
    <lineage>
        <taxon>Eukaryota</taxon>
        <taxon>Viridiplantae</taxon>
        <taxon>Streptophyta</taxon>
        <taxon>Embryophyta</taxon>
        <taxon>Tracheophyta</taxon>
        <taxon>Spermatophyta</taxon>
        <taxon>Magnoliopsida</taxon>
        <taxon>eudicotyledons</taxon>
        <taxon>Gunneridae</taxon>
        <taxon>Pentapetalae</taxon>
        <taxon>rosids</taxon>
        <taxon>malvids</taxon>
        <taxon>Brassicales</taxon>
        <taxon>Brassicaceae</taxon>
        <taxon>Camelineae</taxon>
        <taxon>Arabidopsis</taxon>
    </lineage>
</organism>
<accession>A0A8S2ASD8</accession>
<reference evidence="1" key="1">
    <citation type="submission" date="2021-01" db="EMBL/GenBank/DDBJ databases">
        <authorList>
            <person name="Bezrukov I."/>
        </authorList>
    </citation>
    <scope>NUCLEOTIDE SEQUENCE</scope>
</reference>
<keyword evidence="2" id="KW-1185">Reference proteome</keyword>
<dbReference type="EMBL" id="LR999457">
    <property type="protein sequence ID" value="CAE6152390.1"/>
    <property type="molecule type" value="Genomic_DNA"/>
</dbReference>
<gene>
    <name evidence="1" type="ORF">AARE701A_LOCUS17368</name>
</gene>
<sequence length="160" mass="16162">MSRHDSGLIVFKFDREHPAFDVSGNDLFYANYLYLWVYDFSTQTLQQGPSIGRGGGADAVGHGGRVDAVGHGGGVNGARGFRVNGGGFNLGAGDVNERAVGRGGGAIAVGRGGGANAVGRGGDGGENAVGRGGGVNGNVAARRPYRITYSLAEAAKHLSG</sequence>
<evidence type="ECO:0000313" key="1">
    <source>
        <dbReference type="EMBL" id="CAE6152390.1"/>
    </source>
</evidence>
<protein>
    <submittedName>
        <fullName evidence="1">Uncharacterized protein</fullName>
    </submittedName>
</protein>
<dbReference type="Proteomes" id="UP000682877">
    <property type="component" value="Chromosome 7"/>
</dbReference>